<evidence type="ECO:0000256" key="1">
    <source>
        <dbReference type="SAM" id="MobiDB-lite"/>
    </source>
</evidence>
<proteinExistence type="predicted"/>
<feature type="compositionally biased region" description="Low complexity" evidence="1">
    <location>
        <begin position="1"/>
        <end position="24"/>
    </location>
</feature>
<evidence type="ECO:0008006" key="4">
    <source>
        <dbReference type="Google" id="ProtNLM"/>
    </source>
</evidence>
<feature type="region of interest" description="Disordered" evidence="1">
    <location>
        <begin position="58"/>
        <end position="82"/>
    </location>
</feature>
<dbReference type="OrthoDB" id="1111734at2759"/>
<keyword evidence="3" id="KW-1185">Reference proteome</keyword>
<dbReference type="EMBL" id="ML004504">
    <property type="protein sequence ID" value="RKP29176.1"/>
    <property type="molecule type" value="Genomic_DNA"/>
</dbReference>
<feature type="compositionally biased region" description="Basic and acidic residues" evidence="1">
    <location>
        <begin position="58"/>
        <end position="67"/>
    </location>
</feature>
<feature type="compositionally biased region" description="Acidic residues" evidence="1">
    <location>
        <begin position="70"/>
        <end position="82"/>
    </location>
</feature>
<accession>A0A4P9Z8Z2</accession>
<evidence type="ECO:0000313" key="3">
    <source>
        <dbReference type="Proteomes" id="UP000268321"/>
    </source>
</evidence>
<dbReference type="Proteomes" id="UP000268321">
    <property type="component" value="Unassembled WGS sequence"/>
</dbReference>
<organism evidence="2 3">
    <name type="scientific">Metschnikowia bicuspidata</name>
    <dbReference type="NCBI Taxonomy" id="27322"/>
    <lineage>
        <taxon>Eukaryota</taxon>
        <taxon>Fungi</taxon>
        <taxon>Dikarya</taxon>
        <taxon>Ascomycota</taxon>
        <taxon>Saccharomycotina</taxon>
        <taxon>Pichiomycetes</taxon>
        <taxon>Metschnikowiaceae</taxon>
        <taxon>Metschnikowia</taxon>
    </lineage>
</organism>
<feature type="region of interest" description="Disordered" evidence="1">
    <location>
        <begin position="1"/>
        <end position="28"/>
    </location>
</feature>
<evidence type="ECO:0000313" key="2">
    <source>
        <dbReference type="EMBL" id="RKP29176.1"/>
    </source>
</evidence>
<protein>
    <recommendedName>
        <fullName evidence="4">Micro-fibrillar-associated protein 1 C-terminal domain-containing protein</fullName>
    </recommendedName>
</protein>
<reference evidence="3" key="1">
    <citation type="journal article" date="2018" name="Nat. Microbiol.">
        <title>Leveraging single-cell genomics to expand the fungal tree of life.</title>
        <authorList>
            <person name="Ahrendt S.R."/>
            <person name="Quandt C.A."/>
            <person name="Ciobanu D."/>
            <person name="Clum A."/>
            <person name="Salamov A."/>
            <person name="Andreopoulos B."/>
            <person name="Cheng J.F."/>
            <person name="Woyke T."/>
            <person name="Pelin A."/>
            <person name="Henrissat B."/>
            <person name="Reynolds N.K."/>
            <person name="Benny G.L."/>
            <person name="Smith M.E."/>
            <person name="James T.Y."/>
            <person name="Grigoriev I.V."/>
        </authorList>
    </citation>
    <scope>NUCLEOTIDE SEQUENCE [LARGE SCALE GENOMIC DNA]</scope>
    <source>
        <strain evidence="3">Baker2002</strain>
    </source>
</reference>
<sequence length="116" mass="13035">MSLSLYESESDSASDSSLGPESSLPARPIFLKKNPRAAPENAAVANTALENAEKLHRVERNTVEKTPFDGVDDSDNTDTEADNEAWRARERARHERDVLRLCKIEAEKEDAVRRRL</sequence>
<name>A0A4P9Z8Z2_9ASCO</name>
<gene>
    <name evidence="2" type="ORF">METBISCDRAFT_28455</name>
</gene>
<dbReference type="AlphaFoldDB" id="A0A4P9Z8Z2"/>